<dbReference type="EMBL" id="QFQB01000134">
    <property type="protein sequence ID" value="PZQ43731.1"/>
    <property type="molecule type" value="Genomic_DNA"/>
</dbReference>
<organism evidence="2 3">
    <name type="scientific">Micavibrio aeruginosavorus</name>
    <dbReference type="NCBI Taxonomy" id="349221"/>
    <lineage>
        <taxon>Bacteria</taxon>
        <taxon>Pseudomonadati</taxon>
        <taxon>Bdellovibrionota</taxon>
        <taxon>Bdellovibrionia</taxon>
        <taxon>Bdellovibrionales</taxon>
        <taxon>Pseudobdellovibrionaceae</taxon>
        <taxon>Micavibrio</taxon>
    </lineage>
</organism>
<dbReference type="InterPro" id="IPR016181">
    <property type="entry name" value="Acyl_CoA_acyltransferase"/>
</dbReference>
<dbReference type="SUPFAM" id="SSF55729">
    <property type="entry name" value="Acyl-CoA N-acyltransferases (Nat)"/>
    <property type="match status" value="1"/>
</dbReference>
<proteinExistence type="predicted"/>
<gene>
    <name evidence="2" type="ORF">DI551_11555</name>
</gene>
<evidence type="ECO:0000313" key="3">
    <source>
        <dbReference type="Proteomes" id="UP000249417"/>
    </source>
</evidence>
<dbReference type="Proteomes" id="UP000249417">
    <property type="component" value="Unassembled WGS sequence"/>
</dbReference>
<name>A0A2W5MQX3_9BACT</name>
<dbReference type="AlphaFoldDB" id="A0A2W5MQX3"/>
<reference evidence="2 3" key="1">
    <citation type="submission" date="2017-08" db="EMBL/GenBank/DDBJ databases">
        <title>Infants hospitalized years apart are colonized by the same room-sourced microbial strains.</title>
        <authorList>
            <person name="Brooks B."/>
            <person name="Olm M.R."/>
            <person name="Firek B.A."/>
            <person name="Baker R."/>
            <person name="Thomas B.C."/>
            <person name="Morowitz M.J."/>
            <person name="Banfield J.F."/>
        </authorList>
    </citation>
    <scope>NUCLEOTIDE SEQUENCE [LARGE SCALE GENOMIC DNA]</scope>
    <source>
        <strain evidence="2">S2_005_002_R2_29</strain>
    </source>
</reference>
<sequence length="138" mass="15237">MISIRPYNPQDYEQVAALYKQGDLYGGQFDPDRDSPQRLKAVTEKFPEAILVAERTGKICGTVSLIEDPRTAWLFRFAAPDDETTSQLFEAASLILKSCGHKQVLVHGAAGSAALDDRYASLGFTKGGDFTCFWIDDL</sequence>
<dbReference type="InterPro" id="IPR000182">
    <property type="entry name" value="GNAT_dom"/>
</dbReference>
<evidence type="ECO:0000313" key="2">
    <source>
        <dbReference type="EMBL" id="PZQ43731.1"/>
    </source>
</evidence>
<dbReference type="Gene3D" id="3.40.630.30">
    <property type="match status" value="1"/>
</dbReference>
<feature type="domain" description="N-acetyltransferase" evidence="1">
    <location>
        <begin position="2"/>
        <end position="138"/>
    </location>
</feature>
<dbReference type="PROSITE" id="PS51186">
    <property type="entry name" value="GNAT"/>
    <property type="match status" value="1"/>
</dbReference>
<evidence type="ECO:0000259" key="1">
    <source>
        <dbReference type="PROSITE" id="PS51186"/>
    </source>
</evidence>
<protein>
    <recommendedName>
        <fullName evidence="1">N-acetyltransferase domain-containing protein</fullName>
    </recommendedName>
</protein>
<comment type="caution">
    <text evidence="2">The sequence shown here is derived from an EMBL/GenBank/DDBJ whole genome shotgun (WGS) entry which is preliminary data.</text>
</comment>
<dbReference type="GO" id="GO:0016747">
    <property type="term" value="F:acyltransferase activity, transferring groups other than amino-acyl groups"/>
    <property type="evidence" value="ECO:0007669"/>
    <property type="project" value="InterPro"/>
</dbReference>
<accession>A0A2W5MQX3</accession>